<evidence type="ECO:0000313" key="4">
    <source>
        <dbReference type="Proteomes" id="UP000550707"/>
    </source>
</evidence>
<feature type="region of interest" description="Disordered" evidence="1">
    <location>
        <begin position="191"/>
        <end position="218"/>
    </location>
</feature>
<keyword evidence="4" id="KW-1185">Reference proteome</keyword>
<dbReference type="InParanoid" id="A0A7J8FE40"/>
<evidence type="ECO:0000313" key="3">
    <source>
        <dbReference type="EMBL" id="KAF6445432.1"/>
    </source>
</evidence>
<organism evidence="3 4">
    <name type="scientific">Molossus molossus</name>
    <name type="common">Pallas' mastiff bat</name>
    <name type="synonym">Vespertilio molossus</name>
    <dbReference type="NCBI Taxonomy" id="27622"/>
    <lineage>
        <taxon>Eukaryota</taxon>
        <taxon>Metazoa</taxon>
        <taxon>Chordata</taxon>
        <taxon>Craniata</taxon>
        <taxon>Vertebrata</taxon>
        <taxon>Euteleostomi</taxon>
        <taxon>Mammalia</taxon>
        <taxon>Eutheria</taxon>
        <taxon>Laurasiatheria</taxon>
        <taxon>Chiroptera</taxon>
        <taxon>Yangochiroptera</taxon>
        <taxon>Molossidae</taxon>
        <taxon>Molossus</taxon>
    </lineage>
</organism>
<dbReference type="Pfam" id="PF15105">
    <property type="entry name" value="TMEM61"/>
    <property type="match status" value="1"/>
</dbReference>
<gene>
    <name evidence="3" type="ORF">HJG59_018451</name>
</gene>
<dbReference type="PANTHER" id="PTHR37151">
    <property type="entry name" value="TRANSMEMBRANE PROTEIN 61"/>
    <property type="match status" value="1"/>
</dbReference>
<keyword evidence="2" id="KW-0472">Membrane</keyword>
<dbReference type="Proteomes" id="UP000550707">
    <property type="component" value="Unassembled WGS sequence"/>
</dbReference>
<keyword evidence="2 3" id="KW-0812">Transmembrane</keyword>
<name>A0A7J8FE40_MOLMO</name>
<feature type="transmembrane region" description="Helical" evidence="2">
    <location>
        <begin position="69"/>
        <end position="89"/>
    </location>
</feature>
<proteinExistence type="predicted"/>
<evidence type="ECO:0000256" key="1">
    <source>
        <dbReference type="SAM" id="MobiDB-lite"/>
    </source>
</evidence>
<reference evidence="3 4" key="1">
    <citation type="journal article" date="2020" name="Nature">
        <title>Six reference-quality genomes reveal evolution of bat adaptations.</title>
        <authorList>
            <person name="Jebb D."/>
            <person name="Huang Z."/>
            <person name="Pippel M."/>
            <person name="Hughes G.M."/>
            <person name="Lavrichenko K."/>
            <person name="Devanna P."/>
            <person name="Winkler S."/>
            <person name="Jermiin L.S."/>
            <person name="Skirmuntt E.C."/>
            <person name="Katzourakis A."/>
            <person name="Burkitt-Gray L."/>
            <person name="Ray D.A."/>
            <person name="Sullivan K.A.M."/>
            <person name="Roscito J.G."/>
            <person name="Kirilenko B.M."/>
            <person name="Davalos L.M."/>
            <person name="Corthals A.P."/>
            <person name="Power M.L."/>
            <person name="Jones G."/>
            <person name="Ransome R.D."/>
            <person name="Dechmann D.K.N."/>
            <person name="Locatelli A.G."/>
            <person name="Puechmaille S.J."/>
            <person name="Fedrigo O."/>
            <person name="Jarvis E.D."/>
            <person name="Hiller M."/>
            <person name="Vernes S.C."/>
            <person name="Myers E.W."/>
            <person name="Teeling E.C."/>
        </authorList>
    </citation>
    <scope>NUCLEOTIDE SEQUENCE [LARGE SCALE GENOMIC DNA]</scope>
    <source>
        <strain evidence="3">MMolMol1</strain>
        <tissue evidence="3">Muscle</tissue>
    </source>
</reference>
<dbReference type="InterPro" id="IPR028164">
    <property type="entry name" value="TMEM61"/>
</dbReference>
<keyword evidence="2" id="KW-1133">Transmembrane helix</keyword>
<dbReference type="PANTHER" id="PTHR37151:SF1">
    <property type="entry name" value="TRANSMEMBRANE PROTEIN 61"/>
    <property type="match status" value="1"/>
</dbReference>
<dbReference type="AlphaFoldDB" id="A0A7J8FE40"/>
<dbReference type="FunCoup" id="A0A7J8FE40">
    <property type="interactions" value="5"/>
</dbReference>
<comment type="caution">
    <text evidence="3">The sequence shown here is derived from an EMBL/GenBank/DDBJ whole genome shotgun (WGS) entry which is preliminary data.</text>
</comment>
<protein>
    <submittedName>
        <fullName evidence="3">Transmembrane protein 61</fullName>
    </submittedName>
</protein>
<sequence>MAAPQNCDRGRVASTIRYCMTVSGTVFLVTGTLCYAWWSEENTGVQPSQPAPPTGRPVPEAPRLLLRSLSFFCCGAGGVLLLFGLLWSIKDRAWGPPRWDSYRLSRDLYYLTVEPSEKESCRTPKLVAVPTYEEAMSCALVEGSLAPPAYPLEEDLTCSASGAALRGTQPALPPPSYESVVLAAAAVPGEKHLALPGHSDHSRRKPKAPSGPESRDKP</sequence>
<evidence type="ECO:0000256" key="2">
    <source>
        <dbReference type="SAM" id="Phobius"/>
    </source>
</evidence>
<dbReference type="EMBL" id="JACASF010000012">
    <property type="protein sequence ID" value="KAF6445432.1"/>
    <property type="molecule type" value="Genomic_DNA"/>
</dbReference>
<feature type="transmembrane region" description="Helical" evidence="2">
    <location>
        <begin position="18"/>
        <end position="38"/>
    </location>
</feature>
<accession>A0A7J8FE40</accession>
<dbReference type="OrthoDB" id="9901365at2759"/>